<gene>
    <name evidence="1" type="ORF">IC617_07605</name>
</gene>
<protein>
    <submittedName>
        <fullName evidence="1">Uncharacterized protein</fullName>
    </submittedName>
</protein>
<dbReference type="GO" id="GO:0003676">
    <property type="term" value="F:nucleic acid binding"/>
    <property type="evidence" value="ECO:0007669"/>
    <property type="project" value="InterPro"/>
</dbReference>
<accession>A0A8J6QQD1</accession>
<dbReference type="SUPFAM" id="SSF52980">
    <property type="entry name" value="Restriction endonuclease-like"/>
    <property type="match status" value="1"/>
</dbReference>
<dbReference type="Gene3D" id="3.40.1350.10">
    <property type="match status" value="1"/>
</dbReference>
<organism evidence="1 2">
    <name type="scientific">Neiella litorisoli</name>
    <dbReference type="NCBI Taxonomy" id="2771431"/>
    <lineage>
        <taxon>Bacteria</taxon>
        <taxon>Pseudomonadati</taxon>
        <taxon>Pseudomonadota</taxon>
        <taxon>Gammaproteobacteria</taxon>
        <taxon>Alteromonadales</taxon>
        <taxon>Echinimonadaceae</taxon>
        <taxon>Neiella</taxon>
    </lineage>
</organism>
<dbReference type="InterPro" id="IPR011335">
    <property type="entry name" value="Restrct_endonuc-II-like"/>
</dbReference>
<evidence type="ECO:0000313" key="1">
    <source>
        <dbReference type="EMBL" id="MBD1389286.1"/>
    </source>
</evidence>
<name>A0A8J6QQD1_9GAMM</name>
<evidence type="ECO:0000313" key="2">
    <source>
        <dbReference type="Proteomes" id="UP000638014"/>
    </source>
</evidence>
<dbReference type="EMBL" id="JACXAF010000008">
    <property type="protein sequence ID" value="MBD1389286.1"/>
    <property type="molecule type" value="Genomic_DNA"/>
</dbReference>
<comment type="caution">
    <text evidence="1">The sequence shown here is derived from an EMBL/GenBank/DDBJ whole genome shotgun (WGS) entry which is preliminary data.</text>
</comment>
<sequence length="215" mass="24431">MAMNINQAAPIIKALERDPQGKRRIRIDLKRQTPEVIASCCHIAHSLDQLGMCLYSQYKKSPNCLLTLKLNGLPATTSYLSGQWFKVAVAEKIKDYQQTNPEVQLVRNLAIRSAAGEQQQLDFIIAFEQRIVVVEVTTGRWQSQLQSLERLHSHFGIPLEQCAVILSERDQQDDQHAGQMHTIDVLAITELEDWLDEQIYASTTTETELPEAVYK</sequence>
<proteinExistence type="predicted"/>
<dbReference type="Proteomes" id="UP000638014">
    <property type="component" value="Unassembled WGS sequence"/>
</dbReference>
<keyword evidence="2" id="KW-1185">Reference proteome</keyword>
<dbReference type="AlphaFoldDB" id="A0A8J6QQD1"/>
<reference evidence="1" key="1">
    <citation type="submission" date="2020-09" db="EMBL/GenBank/DDBJ databases">
        <title>A novel bacterium of genus Neiella, isolated from South China Sea.</title>
        <authorList>
            <person name="Huang H."/>
            <person name="Mo K."/>
            <person name="Hu Y."/>
        </authorList>
    </citation>
    <scope>NUCLEOTIDE SEQUENCE</scope>
    <source>
        <strain evidence="1">HB171785</strain>
    </source>
</reference>
<dbReference type="InterPro" id="IPR011856">
    <property type="entry name" value="tRNA_endonuc-like_dom_sf"/>
</dbReference>